<evidence type="ECO:0000313" key="2">
    <source>
        <dbReference type="EMBL" id="SBP71742.1"/>
    </source>
</evidence>
<gene>
    <name evidence="2" type="primary">CU459095.1</name>
</gene>
<feature type="non-terminal residue" evidence="2">
    <location>
        <position position="1"/>
    </location>
</feature>
<organism evidence="2">
    <name type="scientific">Nothobranchius kadleci</name>
    <name type="common">African annual killifish</name>
    <dbReference type="NCBI Taxonomy" id="1051664"/>
    <lineage>
        <taxon>Eukaryota</taxon>
        <taxon>Metazoa</taxon>
        <taxon>Chordata</taxon>
        <taxon>Craniata</taxon>
        <taxon>Vertebrata</taxon>
        <taxon>Euteleostomi</taxon>
        <taxon>Actinopterygii</taxon>
        <taxon>Neopterygii</taxon>
        <taxon>Teleostei</taxon>
        <taxon>Neoteleostei</taxon>
        <taxon>Acanthomorphata</taxon>
        <taxon>Ovalentaria</taxon>
        <taxon>Atherinomorphae</taxon>
        <taxon>Cyprinodontiformes</taxon>
        <taxon>Nothobranchiidae</taxon>
        <taxon>Nothobranchius</taxon>
    </lineage>
</organism>
<accession>A0A1A8BVN6</accession>
<feature type="domain" description="Chromo" evidence="1">
    <location>
        <begin position="10"/>
        <end position="45"/>
    </location>
</feature>
<dbReference type="CDD" id="cd00024">
    <property type="entry name" value="CD_CSD"/>
    <property type="match status" value="1"/>
</dbReference>
<dbReference type="InterPro" id="IPR023780">
    <property type="entry name" value="Chromo_domain"/>
</dbReference>
<name>A0A1A8BVN6_NOTKA</name>
<sequence length="75" mass="7994">DGSSAPGAGRGLHYLVDWEGLGPEERSWVPACHFVDCSLVHAFHRAHSGGPSPAPQSCFVSAWFRPTSVLDAAFT</sequence>
<protein>
    <recommendedName>
        <fullName evidence="1">Chromo domain-containing protein</fullName>
    </recommendedName>
</protein>
<dbReference type="SUPFAM" id="SSF54160">
    <property type="entry name" value="Chromo domain-like"/>
    <property type="match status" value="1"/>
</dbReference>
<reference evidence="2" key="2">
    <citation type="submission" date="2016-06" db="EMBL/GenBank/DDBJ databases">
        <title>The genome of a short-lived fish provides insights into sex chromosome evolution and the genetic control of aging.</title>
        <authorList>
            <person name="Reichwald K."/>
            <person name="Felder M."/>
            <person name="Petzold A."/>
            <person name="Koch P."/>
            <person name="Groth M."/>
            <person name="Platzer M."/>
        </authorList>
    </citation>
    <scope>NUCLEOTIDE SEQUENCE</scope>
    <source>
        <tissue evidence="2">Brain</tissue>
    </source>
</reference>
<reference evidence="2" key="1">
    <citation type="submission" date="2016-05" db="EMBL/GenBank/DDBJ databases">
        <authorList>
            <person name="Lavstsen T."/>
            <person name="Jespersen J.S."/>
        </authorList>
    </citation>
    <scope>NUCLEOTIDE SEQUENCE</scope>
    <source>
        <tissue evidence="2">Brain</tissue>
    </source>
</reference>
<dbReference type="EMBL" id="HADZ01007801">
    <property type="protein sequence ID" value="SBP71742.1"/>
    <property type="molecule type" value="Transcribed_RNA"/>
</dbReference>
<proteinExistence type="predicted"/>
<dbReference type="Gene3D" id="2.40.50.40">
    <property type="match status" value="1"/>
</dbReference>
<dbReference type="AlphaFoldDB" id="A0A1A8BVN6"/>
<dbReference type="InterPro" id="IPR016197">
    <property type="entry name" value="Chromo-like_dom_sf"/>
</dbReference>
<dbReference type="Pfam" id="PF00385">
    <property type="entry name" value="Chromo"/>
    <property type="match status" value="1"/>
</dbReference>
<evidence type="ECO:0000259" key="1">
    <source>
        <dbReference type="Pfam" id="PF00385"/>
    </source>
</evidence>